<keyword evidence="3" id="KW-1185">Reference proteome</keyword>
<name>A0AAD6VCC4_9AGAR</name>
<dbReference type="AlphaFoldDB" id="A0AAD6VCC4"/>
<evidence type="ECO:0000313" key="3">
    <source>
        <dbReference type="Proteomes" id="UP001219525"/>
    </source>
</evidence>
<dbReference type="Proteomes" id="UP001219525">
    <property type="component" value="Unassembled WGS sequence"/>
</dbReference>
<dbReference type="PANTHER" id="PTHR47534">
    <property type="entry name" value="YALI0E05731P"/>
    <property type="match status" value="1"/>
</dbReference>
<evidence type="ECO:0000313" key="2">
    <source>
        <dbReference type="EMBL" id="KAJ7208848.1"/>
    </source>
</evidence>
<organism evidence="2 3">
    <name type="scientific">Mycena pura</name>
    <dbReference type="NCBI Taxonomy" id="153505"/>
    <lineage>
        <taxon>Eukaryota</taxon>
        <taxon>Fungi</taxon>
        <taxon>Dikarya</taxon>
        <taxon>Basidiomycota</taxon>
        <taxon>Agaricomycotina</taxon>
        <taxon>Agaricomycetes</taxon>
        <taxon>Agaricomycetidae</taxon>
        <taxon>Agaricales</taxon>
        <taxon>Marasmiineae</taxon>
        <taxon>Mycenaceae</taxon>
        <taxon>Mycena</taxon>
    </lineage>
</organism>
<dbReference type="Gene3D" id="3.40.50.720">
    <property type="entry name" value="NAD(P)-binding Rossmann-like Domain"/>
    <property type="match status" value="1"/>
</dbReference>
<dbReference type="SUPFAM" id="SSF51735">
    <property type="entry name" value="NAD(P)-binding Rossmann-fold domains"/>
    <property type="match status" value="1"/>
</dbReference>
<protein>
    <recommendedName>
        <fullName evidence="4">NAD(P)-binding protein</fullName>
    </recommendedName>
</protein>
<dbReference type="InterPro" id="IPR036291">
    <property type="entry name" value="NAD(P)-bd_dom_sf"/>
</dbReference>
<reference evidence="2" key="1">
    <citation type="submission" date="2023-03" db="EMBL/GenBank/DDBJ databases">
        <title>Massive genome expansion in bonnet fungi (Mycena s.s.) driven by repeated elements and novel gene families across ecological guilds.</title>
        <authorList>
            <consortium name="Lawrence Berkeley National Laboratory"/>
            <person name="Harder C.B."/>
            <person name="Miyauchi S."/>
            <person name="Viragh M."/>
            <person name="Kuo A."/>
            <person name="Thoen E."/>
            <person name="Andreopoulos B."/>
            <person name="Lu D."/>
            <person name="Skrede I."/>
            <person name="Drula E."/>
            <person name="Henrissat B."/>
            <person name="Morin E."/>
            <person name="Kohler A."/>
            <person name="Barry K."/>
            <person name="LaButti K."/>
            <person name="Morin E."/>
            <person name="Salamov A."/>
            <person name="Lipzen A."/>
            <person name="Mereny Z."/>
            <person name="Hegedus B."/>
            <person name="Baldrian P."/>
            <person name="Stursova M."/>
            <person name="Weitz H."/>
            <person name="Taylor A."/>
            <person name="Grigoriev I.V."/>
            <person name="Nagy L.G."/>
            <person name="Martin F."/>
            <person name="Kauserud H."/>
        </authorList>
    </citation>
    <scope>NUCLEOTIDE SEQUENCE</scope>
    <source>
        <strain evidence="2">9144</strain>
    </source>
</reference>
<evidence type="ECO:0008006" key="4">
    <source>
        <dbReference type="Google" id="ProtNLM"/>
    </source>
</evidence>
<dbReference type="InterPro" id="IPR002347">
    <property type="entry name" value="SDR_fam"/>
</dbReference>
<dbReference type="GO" id="GO:0016491">
    <property type="term" value="F:oxidoreductase activity"/>
    <property type="evidence" value="ECO:0007669"/>
    <property type="project" value="UniProtKB-KW"/>
</dbReference>
<sequence>MPSLTAATTSNQTFRPTYIPVAVFAGGTSGVGQAMAEALARQLNGRAHIILIGRNERAAQRILASFPKPQPAPADAGGGESWVHEFLPCDAESMRSVRAVCADLRARLTHINFLVMSAAGPRGNSLVESDATPEGLDDHLAMRYFSRYLYSKELLPLVANAEARGQPAHVMTVLGAGFGMKIPQDDLGLHDARRRTITMLRGAMVSLAAIKGMIRGVAYNDGLVAHFASKHPALAFSHISPGQVQTEGAIIDLGWLLSPLTWLVVRLRDLITIPQDDCAQYMLYALLEPERGLFIRNDRGDVVSARIFPPDFEARWESEDQRAGFLDGVAMKGYGGSDAAVARLIAWTEEVLAAIPS</sequence>
<accession>A0AAD6VCC4</accession>
<evidence type="ECO:0000256" key="1">
    <source>
        <dbReference type="ARBA" id="ARBA00023002"/>
    </source>
</evidence>
<keyword evidence="1" id="KW-0560">Oxidoreductase</keyword>
<dbReference type="Pfam" id="PF00106">
    <property type="entry name" value="adh_short"/>
    <property type="match status" value="1"/>
</dbReference>
<dbReference type="InterPro" id="IPR052228">
    <property type="entry name" value="Sec_Metab_Biosynth_Oxidored"/>
</dbReference>
<dbReference type="EMBL" id="JARJCW010000032">
    <property type="protein sequence ID" value="KAJ7208848.1"/>
    <property type="molecule type" value="Genomic_DNA"/>
</dbReference>
<gene>
    <name evidence="2" type="ORF">GGX14DRAFT_551274</name>
</gene>
<dbReference type="PANTHER" id="PTHR47534:SF3">
    <property type="entry name" value="ALCOHOL DEHYDROGENASE-LIKE C-TERMINAL DOMAIN-CONTAINING PROTEIN"/>
    <property type="match status" value="1"/>
</dbReference>
<proteinExistence type="predicted"/>
<comment type="caution">
    <text evidence="2">The sequence shown here is derived from an EMBL/GenBank/DDBJ whole genome shotgun (WGS) entry which is preliminary data.</text>
</comment>